<proteinExistence type="predicted"/>
<reference evidence="1 2" key="1">
    <citation type="journal article" date="2018" name="Sci. Rep.">
        <title>Genomic signatures of local adaptation to the degree of environmental predictability in rotifers.</title>
        <authorList>
            <person name="Franch-Gras L."/>
            <person name="Hahn C."/>
            <person name="Garcia-Roger E.M."/>
            <person name="Carmona M.J."/>
            <person name="Serra M."/>
            <person name="Gomez A."/>
        </authorList>
    </citation>
    <scope>NUCLEOTIDE SEQUENCE [LARGE SCALE GENOMIC DNA]</scope>
    <source>
        <strain evidence="1">HYR1</strain>
    </source>
</reference>
<dbReference type="Proteomes" id="UP000276133">
    <property type="component" value="Unassembled WGS sequence"/>
</dbReference>
<organism evidence="1 2">
    <name type="scientific">Brachionus plicatilis</name>
    <name type="common">Marine rotifer</name>
    <name type="synonym">Brachionus muelleri</name>
    <dbReference type="NCBI Taxonomy" id="10195"/>
    <lineage>
        <taxon>Eukaryota</taxon>
        <taxon>Metazoa</taxon>
        <taxon>Spiralia</taxon>
        <taxon>Gnathifera</taxon>
        <taxon>Rotifera</taxon>
        <taxon>Eurotatoria</taxon>
        <taxon>Monogononta</taxon>
        <taxon>Pseudotrocha</taxon>
        <taxon>Ploima</taxon>
        <taxon>Brachionidae</taxon>
        <taxon>Brachionus</taxon>
    </lineage>
</organism>
<name>A0A3M7T6V1_BRAPC</name>
<gene>
    <name evidence="1" type="ORF">BpHYR1_005058</name>
</gene>
<sequence>MVFGLNDERGHFCLEAIGESVAVCNTVWSIGSAGQKSHLGDGVVQRRVWRCEKKLVSFTWLEQRQQAMGLDFFDQFLFALEQELNVVFLVHARLSRRKLLYFGLDFSDRLVNVDVESFDVIYLFVQSVYFGSLNFFQIVKKDFFALLKRLQVLHVGLAYFAGHCLCFGLNSTHHLNRFGQAVFENVYDLS</sequence>
<protein>
    <submittedName>
        <fullName evidence="1">Uncharacterized protein</fullName>
    </submittedName>
</protein>
<dbReference type="AlphaFoldDB" id="A0A3M7T6V1"/>
<keyword evidence="2" id="KW-1185">Reference proteome</keyword>
<comment type="caution">
    <text evidence="1">The sequence shown here is derived from an EMBL/GenBank/DDBJ whole genome shotgun (WGS) entry which is preliminary data.</text>
</comment>
<dbReference type="EMBL" id="REGN01000212">
    <property type="protein sequence ID" value="RNA43558.1"/>
    <property type="molecule type" value="Genomic_DNA"/>
</dbReference>
<evidence type="ECO:0000313" key="1">
    <source>
        <dbReference type="EMBL" id="RNA43558.1"/>
    </source>
</evidence>
<accession>A0A3M7T6V1</accession>
<evidence type="ECO:0000313" key="2">
    <source>
        <dbReference type="Proteomes" id="UP000276133"/>
    </source>
</evidence>